<dbReference type="EMBL" id="JAACXV010000227">
    <property type="protein sequence ID" value="KAF7281755.1"/>
    <property type="molecule type" value="Genomic_DNA"/>
</dbReference>
<protein>
    <submittedName>
        <fullName evidence="2">Uncharacterized protein</fullName>
    </submittedName>
</protein>
<name>A0A834IPN5_RHYFE</name>
<evidence type="ECO:0000313" key="3">
    <source>
        <dbReference type="Proteomes" id="UP000625711"/>
    </source>
</evidence>
<comment type="caution">
    <text evidence="2">The sequence shown here is derived from an EMBL/GenBank/DDBJ whole genome shotgun (WGS) entry which is preliminary data.</text>
</comment>
<dbReference type="AlphaFoldDB" id="A0A834IPN5"/>
<dbReference type="Proteomes" id="UP000625711">
    <property type="component" value="Unassembled WGS sequence"/>
</dbReference>
<organism evidence="2 3">
    <name type="scientific">Rhynchophorus ferrugineus</name>
    <name type="common">Red palm weevil</name>
    <name type="synonym">Curculio ferrugineus</name>
    <dbReference type="NCBI Taxonomy" id="354439"/>
    <lineage>
        <taxon>Eukaryota</taxon>
        <taxon>Metazoa</taxon>
        <taxon>Ecdysozoa</taxon>
        <taxon>Arthropoda</taxon>
        <taxon>Hexapoda</taxon>
        <taxon>Insecta</taxon>
        <taxon>Pterygota</taxon>
        <taxon>Neoptera</taxon>
        <taxon>Endopterygota</taxon>
        <taxon>Coleoptera</taxon>
        <taxon>Polyphaga</taxon>
        <taxon>Cucujiformia</taxon>
        <taxon>Curculionidae</taxon>
        <taxon>Dryophthorinae</taxon>
        <taxon>Rhynchophorus</taxon>
    </lineage>
</organism>
<proteinExistence type="predicted"/>
<evidence type="ECO:0000256" key="1">
    <source>
        <dbReference type="SAM" id="Coils"/>
    </source>
</evidence>
<evidence type="ECO:0000313" key="2">
    <source>
        <dbReference type="EMBL" id="KAF7281755.1"/>
    </source>
</evidence>
<keyword evidence="3" id="KW-1185">Reference proteome</keyword>
<accession>A0A834IPN5</accession>
<feature type="coiled-coil region" evidence="1">
    <location>
        <begin position="7"/>
        <end position="41"/>
    </location>
</feature>
<reference evidence="2" key="1">
    <citation type="submission" date="2020-08" db="EMBL/GenBank/DDBJ databases">
        <title>Genome sequencing and assembly of the red palm weevil Rhynchophorus ferrugineus.</title>
        <authorList>
            <person name="Dias G.B."/>
            <person name="Bergman C.M."/>
            <person name="Manee M."/>
        </authorList>
    </citation>
    <scope>NUCLEOTIDE SEQUENCE</scope>
    <source>
        <strain evidence="2">AA-2017</strain>
        <tissue evidence="2">Whole larva</tissue>
    </source>
</reference>
<keyword evidence="1" id="KW-0175">Coiled coil</keyword>
<sequence>MDNNMDLNILLKENKELRTNNERLNQQLLQLSKDMAAIRLQLQGHTQDTPKRHTNYAEDYYTDEDELALEVGEQSD</sequence>
<gene>
    <name evidence="2" type="ORF">GWI33_004313</name>
</gene>